<dbReference type="Pfam" id="PF02899">
    <property type="entry name" value="Phage_int_SAM_1"/>
    <property type="match status" value="1"/>
</dbReference>
<keyword evidence="4" id="KW-0233">DNA recombination</keyword>
<dbReference type="Pfam" id="PF00589">
    <property type="entry name" value="Phage_integrase"/>
    <property type="match status" value="1"/>
</dbReference>
<dbReference type="PANTHER" id="PTHR30349">
    <property type="entry name" value="PHAGE INTEGRASE-RELATED"/>
    <property type="match status" value="1"/>
</dbReference>
<dbReference type="PANTHER" id="PTHR30349:SF64">
    <property type="entry name" value="PROPHAGE INTEGRASE INTD-RELATED"/>
    <property type="match status" value="1"/>
</dbReference>
<sequence>MHLRFVDRGLPFQAAPDSLTEEVYSSNWSLPDGMPLILDERWRPLEPWLTYFRMVSATTSKSTVRNYGYDALRFASFLESRRTGVVDATTEDIVAYRESRLTNGERPVSSATWQRDVVVIRGIYQVLVKTGVIQREPWITVGRASALSRPWHSEPDIRPLTQSQWKVFRDVGLAGCTAMGELDPGWRGRSPLRSKAGAQLAVSTGMRLAEFSTLLDVELPRASGSGASILLEACAKYQKRRRVHVPPATLRAVDLYRQTERRSVVEASRDSLWSRRAELFIVDEFDEAAGVVRGRLNGSRSSWRLHLMPPRLRRIAVIERDRGLEGLGLFIGRGGLPISLRAWHATFATASQRALELAPDQMGGRRARITPHDLRHTFAVVLLKALTDIALARESERRAGNIGPATLTEHIAINPRLTVQRLLGHSNPSTTMVYLRYIEDTDALIQDVFDSWNDDSLTFADAVLADRSTP</sequence>
<accession>A0A2H1KTF5</accession>
<dbReference type="Gene3D" id="1.10.150.130">
    <property type="match status" value="1"/>
</dbReference>
<gene>
    <name evidence="8" type="ORF">BAURA63_03664</name>
</gene>
<dbReference type="EMBL" id="FXYZ01000034">
    <property type="protein sequence ID" value="SMY02522.1"/>
    <property type="molecule type" value="Genomic_DNA"/>
</dbReference>
<comment type="similarity">
    <text evidence="1">Belongs to the 'phage' integrase family.</text>
</comment>
<dbReference type="GO" id="GO:0006310">
    <property type="term" value="P:DNA recombination"/>
    <property type="evidence" value="ECO:0007669"/>
    <property type="project" value="UniProtKB-KW"/>
</dbReference>
<evidence type="ECO:0000256" key="2">
    <source>
        <dbReference type="ARBA" id="ARBA00022908"/>
    </source>
</evidence>
<dbReference type="Gene3D" id="1.10.443.10">
    <property type="entry name" value="Intergrase catalytic core"/>
    <property type="match status" value="1"/>
</dbReference>
<dbReference type="SUPFAM" id="SSF56349">
    <property type="entry name" value="DNA breaking-rejoining enzymes"/>
    <property type="match status" value="2"/>
</dbReference>
<dbReference type="PROSITE" id="PS51900">
    <property type="entry name" value="CB"/>
    <property type="match status" value="1"/>
</dbReference>
<dbReference type="InterPro" id="IPR010998">
    <property type="entry name" value="Integrase_recombinase_N"/>
</dbReference>
<evidence type="ECO:0000256" key="3">
    <source>
        <dbReference type="ARBA" id="ARBA00023125"/>
    </source>
</evidence>
<dbReference type="GO" id="GO:0003677">
    <property type="term" value="F:DNA binding"/>
    <property type="evidence" value="ECO:0007669"/>
    <property type="project" value="UniProtKB-UniRule"/>
</dbReference>
<dbReference type="PROSITE" id="PS51898">
    <property type="entry name" value="TYR_RECOMBINASE"/>
    <property type="match status" value="1"/>
</dbReference>
<evidence type="ECO:0000256" key="5">
    <source>
        <dbReference type="PROSITE-ProRule" id="PRU01248"/>
    </source>
</evidence>
<evidence type="ECO:0000256" key="4">
    <source>
        <dbReference type="ARBA" id="ARBA00023172"/>
    </source>
</evidence>
<reference evidence="8 9" key="1">
    <citation type="submission" date="2017-03" db="EMBL/GenBank/DDBJ databases">
        <authorList>
            <person name="Afonso C.L."/>
            <person name="Miller P.J."/>
            <person name="Scott M.A."/>
            <person name="Spackman E."/>
            <person name="Goraichik I."/>
            <person name="Dimitrov K.M."/>
            <person name="Suarez D.L."/>
            <person name="Swayne D.E."/>
        </authorList>
    </citation>
    <scope>NUCLEOTIDE SEQUENCE [LARGE SCALE GENOMIC DNA]</scope>
    <source>
        <strain evidence="9">6(3)</strain>
    </source>
</reference>
<feature type="domain" description="Tyr recombinase" evidence="6">
    <location>
        <begin position="155"/>
        <end position="450"/>
    </location>
</feature>
<dbReference type="InterPro" id="IPR011010">
    <property type="entry name" value="DNA_brk_join_enz"/>
</dbReference>
<dbReference type="InterPro" id="IPR004107">
    <property type="entry name" value="Integrase_SAM-like_N"/>
</dbReference>
<evidence type="ECO:0000313" key="8">
    <source>
        <dbReference type="EMBL" id="SMY02522.1"/>
    </source>
</evidence>
<evidence type="ECO:0000259" key="7">
    <source>
        <dbReference type="PROSITE" id="PS51900"/>
    </source>
</evidence>
<evidence type="ECO:0000313" key="9">
    <source>
        <dbReference type="Proteomes" id="UP000234327"/>
    </source>
</evidence>
<keyword evidence="2" id="KW-0229">DNA integration</keyword>
<dbReference type="GO" id="GO:0015074">
    <property type="term" value="P:DNA integration"/>
    <property type="evidence" value="ECO:0007669"/>
    <property type="project" value="UniProtKB-KW"/>
</dbReference>
<feature type="domain" description="Core-binding (CB)" evidence="7">
    <location>
        <begin position="39"/>
        <end position="128"/>
    </location>
</feature>
<dbReference type="InterPro" id="IPR002104">
    <property type="entry name" value="Integrase_catalytic"/>
</dbReference>
<dbReference type="RefSeq" id="WP_101598860.1">
    <property type="nucleotide sequence ID" value="NZ_FXYZ01000034.1"/>
</dbReference>
<dbReference type="Proteomes" id="UP000234327">
    <property type="component" value="Unassembled WGS sequence"/>
</dbReference>
<dbReference type="InterPro" id="IPR044068">
    <property type="entry name" value="CB"/>
</dbReference>
<organism evidence="8 9">
    <name type="scientific">Brevibacterium aurantiacum</name>
    <dbReference type="NCBI Taxonomy" id="273384"/>
    <lineage>
        <taxon>Bacteria</taxon>
        <taxon>Bacillati</taxon>
        <taxon>Actinomycetota</taxon>
        <taxon>Actinomycetes</taxon>
        <taxon>Micrococcales</taxon>
        <taxon>Brevibacteriaceae</taxon>
        <taxon>Brevibacterium</taxon>
    </lineage>
</organism>
<dbReference type="InterPro" id="IPR050090">
    <property type="entry name" value="Tyrosine_recombinase_XerCD"/>
</dbReference>
<evidence type="ECO:0000259" key="6">
    <source>
        <dbReference type="PROSITE" id="PS51898"/>
    </source>
</evidence>
<keyword evidence="3 5" id="KW-0238">DNA-binding</keyword>
<evidence type="ECO:0000256" key="1">
    <source>
        <dbReference type="ARBA" id="ARBA00008857"/>
    </source>
</evidence>
<protein>
    <submittedName>
        <fullName evidence="8">Phage integrase, N-terminal SAM-like domain</fullName>
    </submittedName>
</protein>
<dbReference type="AlphaFoldDB" id="A0A2H1KTF5"/>
<proteinExistence type="inferred from homology"/>
<dbReference type="InterPro" id="IPR013762">
    <property type="entry name" value="Integrase-like_cat_sf"/>
</dbReference>
<name>A0A2H1KTF5_BREAU</name>